<protein>
    <recommendedName>
        <fullName evidence="3">Bacterial Ig-like domain-containing protein</fullName>
    </recommendedName>
</protein>
<evidence type="ECO:0000256" key="1">
    <source>
        <dbReference type="SAM" id="MobiDB-lite"/>
    </source>
</evidence>
<name>A0A930UWT8_9PAST</name>
<dbReference type="EMBL" id="JADION010000041">
    <property type="protein sequence ID" value="MBF4102973.1"/>
    <property type="molecule type" value="Genomic_DNA"/>
</dbReference>
<evidence type="ECO:0008006" key="3">
    <source>
        <dbReference type="Google" id="ProtNLM"/>
    </source>
</evidence>
<evidence type="ECO:0000313" key="2">
    <source>
        <dbReference type="EMBL" id="MBF4102973.1"/>
    </source>
</evidence>
<proteinExistence type="predicted"/>
<comment type="caution">
    <text evidence="2">The sequence shown here is derived from an EMBL/GenBank/DDBJ whole genome shotgun (WGS) entry which is preliminary data.</text>
</comment>
<sequence>MEKAKFPEQADGEYTVTAQVKDPAGNNSLVSEGAKPLPSIHKRRM</sequence>
<feature type="region of interest" description="Disordered" evidence="1">
    <location>
        <begin position="1"/>
        <end position="45"/>
    </location>
</feature>
<gene>
    <name evidence="2" type="ORF">INT80_12475</name>
</gene>
<dbReference type="AlphaFoldDB" id="A0A930UWT8"/>
<accession>A0A930UWT8</accession>
<organism evidence="2">
    <name type="scientific">Gallibacterium anatis</name>
    <dbReference type="NCBI Taxonomy" id="750"/>
    <lineage>
        <taxon>Bacteria</taxon>
        <taxon>Pseudomonadati</taxon>
        <taxon>Pseudomonadota</taxon>
        <taxon>Gammaproteobacteria</taxon>
        <taxon>Pasteurellales</taxon>
        <taxon>Pasteurellaceae</taxon>
        <taxon>Gallibacterium</taxon>
    </lineage>
</organism>
<reference evidence="2" key="1">
    <citation type="submission" date="2020-11" db="EMBL/GenBank/DDBJ databases">
        <title>Gallibacterium anatis 1637, full genome, WGS.</title>
        <authorList>
            <person name="Laishevtcev A.I."/>
            <person name="Yakimova E.A."/>
            <person name="Petkovich D."/>
            <person name="Stepanova T.V."/>
            <person name="Kalendr R.S."/>
            <person name="Rubalsky E.O."/>
            <person name="Zulkarneev E.R."/>
            <person name="Aleshkin A.V."/>
        </authorList>
    </citation>
    <scope>NUCLEOTIDE SEQUENCE</scope>
    <source>
        <strain evidence="2">1637</strain>
    </source>
</reference>